<evidence type="ECO:0000313" key="3">
    <source>
        <dbReference type="Proteomes" id="UP001177023"/>
    </source>
</evidence>
<feature type="region of interest" description="Disordered" evidence="1">
    <location>
        <begin position="1"/>
        <end position="49"/>
    </location>
</feature>
<dbReference type="Proteomes" id="UP001177023">
    <property type="component" value="Unassembled WGS sequence"/>
</dbReference>
<name>A0AA36CCI2_9BILA</name>
<protein>
    <submittedName>
        <fullName evidence="2">Uncharacterized protein</fullName>
    </submittedName>
</protein>
<feature type="region of interest" description="Disordered" evidence="1">
    <location>
        <begin position="173"/>
        <end position="193"/>
    </location>
</feature>
<sequence length="193" mass="21668">MGGSMRLRKDRALKKDALEAGFEGSSAQRMSRVFPKPSTGSGTSEFDPRDFLETSGISSSMIEYSTPPAGRGAIHRDYSMTVAERRPKFRQSLSGHDLQAMGPTHQYSTTYSKPRTIEELRGSYKSQPEMQLDFGTPTKEGNITPTQFSQRRSVANINNHRQITTLEAHGSKTLATPTRPHDHRHLQRETIFK</sequence>
<reference evidence="2" key="1">
    <citation type="submission" date="2023-06" db="EMBL/GenBank/DDBJ databases">
        <authorList>
            <person name="Delattre M."/>
        </authorList>
    </citation>
    <scope>NUCLEOTIDE SEQUENCE</scope>
    <source>
        <strain evidence="2">AF72</strain>
    </source>
</reference>
<feature type="compositionally biased region" description="Basic residues" evidence="1">
    <location>
        <begin position="1"/>
        <end position="12"/>
    </location>
</feature>
<evidence type="ECO:0000313" key="2">
    <source>
        <dbReference type="EMBL" id="CAJ0566481.1"/>
    </source>
</evidence>
<keyword evidence="3" id="KW-1185">Reference proteome</keyword>
<evidence type="ECO:0000256" key="1">
    <source>
        <dbReference type="SAM" id="MobiDB-lite"/>
    </source>
</evidence>
<dbReference type="AlphaFoldDB" id="A0AA36CCI2"/>
<organism evidence="2 3">
    <name type="scientific">Mesorhabditis spiculigera</name>
    <dbReference type="NCBI Taxonomy" id="96644"/>
    <lineage>
        <taxon>Eukaryota</taxon>
        <taxon>Metazoa</taxon>
        <taxon>Ecdysozoa</taxon>
        <taxon>Nematoda</taxon>
        <taxon>Chromadorea</taxon>
        <taxon>Rhabditida</taxon>
        <taxon>Rhabditina</taxon>
        <taxon>Rhabditomorpha</taxon>
        <taxon>Rhabditoidea</taxon>
        <taxon>Rhabditidae</taxon>
        <taxon>Mesorhabditinae</taxon>
        <taxon>Mesorhabditis</taxon>
    </lineage>
</organism>
<comment type="caution">
    <text evidence="2">The sequence shown here is derived from an EMBL/GenBank/DDBJ whole genome shotgun (WGS) entry which is preliminary data.</text>
</comment>
<proteinExistence type="predicted"/>
<gene>
    <name evidence="2" type="ORF">MSPICULIGERA_LOCUS5082</name>
</gene>
<accession>A0AA36CCI2</accession>
<dbReference type="EMBL" id="CATQJA010001259">
    <property type="protein sequence ID" value="CAJ0566481.1"/>
    <property type="molecule type" value="Genomic_DNA"/>
</dbReference>
<feature type="non-terminal residue" evidence="2">
    <location>
        <position position="193"/>
    </location>
</feature>